<evidence type="ECO:0000256" key="3">
    <source>
        <dbReference type="ARBA" id="ARBA00022801"/>
    </source>
</evidence>
<gene>
    <name evidence="6" type="ORF">SAMN05216215_108722</name>
</gene>
<organism evidence="6 7">
    <name type="scientific">Saccharopolyspora shandongensis</name>
    <dbReference type="NCBI Taxonomy" id="418495"/>
    <lineage>
        <taxon>Bacteria</taxon>
        <taxon>Bacillati</taxon>
        <taxon>Actinomycetota</taxon>
        <taxon>Actinomycetes</taxon>
        <taxon>Pseudonocardiales</taxon>
        <taxon>Pseudonocardiaceae</taxon>
        <taxon>Saccharopolyspora</taxon>
    </lineage>
</organism>
<keyword evidence="7" id="KW-1185">Reference proteome</keyword>
<sequence>MNVKSAMCKVKAAGEADGLEPGQYRALVSVFGNTDSVGDVVMPGAFTDTLAEWEAKSDPIPVVWSHDWSDPFSHIGHVVKAEETADGLVITGQLDLDNPKAEQVYRLLKGRRVTQHSFAYDIVDGAPAERDGEHVYELRKLRVHEVGPCLIGANQETQLLAAKARHLVDGAKAGRVLSAKNYESLRAAYEQIGEVLTAADQVPDEGTEKTAAPTGVDIPEQDAGQSEPAAASDPTRSPAKSASPRPAQVAAWSQLHSLLTGDRNADAA</sequence>
<dbReference type="InterPro" id="IPR006433">
    <property type="entry name" value="Prohead_protease"/>
</dbReference>
<keyword evidence="3" id="KW-0378">Hydrolase</keyword>
<dbReference type="GO" id="GO:0008233">
    <property type="term" value="F:peptidase activity"/>
    <property type="evidence" value="ECO:0007669"/>
    <property type="project" value="UniProtKB-KW"/>
</dbReference>
<evidence type="ECO:0000256" key="2">
    <source>
        <dbReference type="ARBA" id="ARBA00022670"/>
    </source>
</evidence>
<dbReference type="EMBL" id="FNOK01000087">
    <property type="protein sequence ID" value="SDZ51319.1"/>
    <property type="molecule type" value="Genomic_DNA"/>
</dbReference>
<dbReference type="InterPro" id="IPR054613">
    <property type="entry name" value="Peptidase_S78_dom"/>
</dbReference>
<keyword evidence="1" id="KW-1188">Viral release from host cell</keyword>
<evidence type="ECO:0000256" key="1">
    <source>
        <dbReference type="ARBA" id="ARBA00022612"/>
    </source>
</evidence>
<dbReference type="STRING" id="418495.SAMN05216215_108722"/>
<feature type="domain" description="Prohead serine protease" evidence="5">
    <location>
        <begin position="25"/>
        <end position="160"/>
    </location>
</feature>
<dbReference type="Proteomes" id="UP000199529">
    <property type="component" value="Unassembled WGS sequence"/>
</dbReference>
<dbReference type="NCBIfam" id="TIGR01543">
    <property type="entry name" value="proheadase_HK97"/>
    <property type="match status" value="1"/>
</dbReference>
<keyword evidence="2" id="KW-0645">Protease</keyword>
<accession>A0A1H3TPQ8</accession>
<evidence type="ECO:0000256" key="4">
    <source>
        <dbReference type="SAM" id="MobiDB-lite"/>
    </source>
</evidence>
<dbReference type="AlphaFoldDB" id="A0A1H3TPQ8"/>
<reference evidence="7" key="1">
    <citation type="submission" date="2016-10" db="EMBL/GenBank/DDBJ databases">
        <authorList>
            <person name="Varghese N."/>
            <person name="Submissions S."/>
        </authorList>
    </citation>
    <scope>NUCLEOTIDE SEQUENCE [LARGE SCALE GENOMIC DNA]</scope>
    <source>
        <strain evidence="7">CGMCC 4.3530</strain>
    </source>
</reference>
<proteinExistence type="predicted"/>
<dbReference type="Pfam" id="PF04586">
    <property type="entry name" value="Peptidase_S78"/>
    <property type="match status" value="1"/>
</dbReference>
<feature type="region of interest" description="Disordered" evidence="4">
    <location>
        <begin position="199"/>
        <end position="250"/>
    </location>
</feature>
<protein>
    <recommendedName>
        <fullName evidence="5">Prohead serine protease domain-containing protein</fullName>
    </recommendedName>
</protein>
<evidence type="ECO:0000313" key="6">
    <source>
        <dbReference type="EMBL" id="SDZ51319.1"/>
    </source>
</evidence>
<dbReference type="GO" id="GO:0006508">
    <property type="term" value="P:proteolysis"/>
    <property type="evidence" value="ECO:0007669"/>
    <property type="project" value="UniProtKB-KW"/>
</dbReference>
<evidence type="ECO:0000259" key="5">
    <source>
        <dbReference type="Pfam" id="PF04586"/>
    </source>
</evidence>
<evidence type="ECO:0000313" key="7">
    <source>
        <dbReference type="Proteomes" id="UP000199529"/>
    </source>
</evidence>
<name>A0A1H3TPQ8_9PSEU</name>
<dbReference type="RefSeq" id="WP_218157730.1">
    <property type="nucleotide sequence ID" value="NZ_FNOK01000087.1"/>
</dbReference>